<evidence type="ECO:0000313" key="15">
    <source>
        <dbReference type="EMBL" id="SDH05262.1"/>
    </source>
</evidence>
<gene>
    <name evidence="15" type="ORF">SAMN05660652_01110</name>
</gene>
<evidence type="ECO:0000313" key="16">
    <source>
        <dbReference type="Proteomes" id="UP000198607"/>
    </source>
</evidence>
<keyword evidence="11" id="KW-0131">Cell cycle</keyword>
<dbReference type="InterPro" id="IPR036890">
    <property type="entry name" value="HATPase_C_sf"/>
</dbReference>
<keyword evidence="16" id="KW-1185">Reference proteome</keyword>
<dbReference type="GO" id="GO:0016020">
    <property type="term" value="C:membrane"/>
    <property type="evidence" value="ECO:0007669"/>
    <property type="project" value="UniProtKB-SubCell"/>
</dbReference>
<organism evidence="15 16">
    <name type="scientific">Propionivibrio dicarboxylicus</name>
    <dbReference type="NCBI Taxonomy" id="83767"/>
    <lineage>
        <taxon>Bacteria</taxon>
        <taxon>Pseudomonadati</taxon>
        <taxon>Pseudomonadota</taxon>
        <taxon>Betaproteobacteria</taxon>
        <taxon>Rhodocyclales</taxon>
        <taxon>Rhodocyclaceae</taxon>
        <taxon>Propionivibrio</taxon>
    </lineage>
</organism>
<dbReference type="GO" id="GO:0000155">
    <property type="term" value="F:phosphorelay sensor kinase activity"/>
    <property type="evidence" value="ECO:0007669"/>
    <property type="project" value="InterPro"/>
</dbReference>
<accession>A0A1G7Z918</accession>
<keyword evidence="7 15" id="KW-0418">Kinase</keyword>
<evidence type="ECO:0000256" key="1">
    <source>
        <dbReference type="ARBA" id="ARBA00000085"/>
    </source>
</evidence>
<dbReference type="Gene3D" id="3.30.565.10">
    <property type="entry name" value="Histidine kinase-like ATPase, C-terminal domain"/>
    <property type="match status" value="1"/>
</dbReference>
<dbReference type="InterPro" id="IPR004358">
    <property type="entry name" value="Sig_transdc_His_kin-like_C"/>
</dbReference>
<sequence length="325" mass="35732">MQQEKSLPVGDGERQRLIHELRVHQIELELQNSALRETQDAMMEALNREAEIKAHLEELVAERTRELALAKEAAEAANRAKSTFLANMSHEIRTPLNGIIGMAHILRRHAENPFQTKRLDNINTAAEHLLNIINDILDISKIEAGDLVLEKAPIDINSLLATVKSILTAHAQAKGIALQVITDTAWPLLQGDEARLKQALINYVSNAVKFTDRGAVTLRAMKQQEDPDSVVIRFEVQDTGIGIAPETLPGLFKVFSQADGSTTRKYGGTGLGLAITKRLAEMMGGEAGVESTVGVGSTFWLTARLISCNNQRAPFQLNFRDQTST</sequence>
<dbReference type="InterPro" id="IPR036097">
    <property type="entry name" value="HisK_dim/P_sf"/>
</dbReference>
<dbReference type="InterPro" id="IPR003661">
    <property type="entry name" value="HisK_dim/P_dom"/>
</dbReference>
<reference evidence="15 16" key="1">
    <citation type="submission" date="2016-10" db="EMBL/GenBank/DDBJ databases">
        <authorList>
            <person name="de Groot N.N."/>
        </authorList>
    </citation>
    <scope>NUCLEOTIDE SEQUENCE [LARGE SCALE GENOMIC DNA]</scope>
    <source>
        <strain evidence="15 16">DSM 5885</strain>
    </source>
</reference>
<dbReference type="PANTHER" id="PTHR45339">
    <property type="entry name" value="HYBRID SIGNAL TRANSDUCTION HISTIDINE KINASE J"/>
    <property type="match status" value="1"/>
</dbReference>
<dbReference type="InterPro" id="IPR003594">
    <property type="entry name" value="HATPase_dom"/>
</dbReference>
<dbReference type="STRING" id="83767.SAMN05660652_01110"/>
<evidence type="ECO:0000256" key="9">
    <source>
        <dbReference type="ARBA" id="ARBA00023012"/>
    </source>
</evidence>
<comment type="subcellular location">
    <subcellularLocation>
        <location evidence="2">Membrane</location>
    </subcellularLocation>
</comment>
<proteinExistence type="predicted"/>
<dbReference type="SUPFAM" id="SSF47384">
    <property type="entry name" value="Homodimeric domain of signal transducing histidine kinase"/>
    <property type="match status" value="1"/>
</dbReference>
<dbReference type="PROSITE" id="PS50109">
    <property type="entry name" value="HIS_KIN"/>
    <property type="match status" value="1"/>
</dbReference>
<comment type="catalytic activity">
    <reaction evidence="1">
        <text>ATP + protein L-histidine = ADP + protein N-phospho-L-histidine.</text>
        <dbReference type="EC" id="2.7.13.3"/>
    </reaction>
</comment>
<keyword evidence="6" id="KW-0547">Nucleotide-binding</keyword>
<dbReference type="Gene3D" id="1.10.287.130">
    <property type="match status" value="1"/>
</dbReference>
<evidence type="ECO:0000256" key="8">
    <source>
        <dbReference type="ARBA" id="ARBA00022840"/>
    </source>
</evidence>
<evidence type="ECO:0000256" key="5">
    <source>
        <dbReference type="ARBA" id="ARBA00022679"/>
    </source>
</evidence>
<dbReference type="EMBL" id="FNCY01000003">
    <property type="protein sequence ID" value="SDH05262.1"/>
    <property type="molecule type" value="Genomic_DNA"/>
</dbReference>
<comment type="function">
    <text evidence="12">Member of the two-component regulatory system BvgS/BvgA. Phosphorylates BvgA via a four-step phosphorelay in response to environmental signals.</text>
</comment>
<keyword evidence="8" id="KW-0067">ATP-binding</keyword>
<dbReference type="AlphaFoldDB" id="A0A1G7Z918"/>
<dbReference type="Pfam" id="PF02518">
    <property type="entry name" value="HATPase_c"/>
    <property type="match status" value="1"/>
</dbReference>
<evidence type="ECO:0000259" key="14">
    <source>
        <dbReference type="PROSITE" id="PS50109"/>
    </source>
</evidence>
<evidence type="ECO:0000256" key="7">
    <source>
        <dbReference type="ARBA" id="ARBA00022777"/>
    </source>
</evidence>
<dbReference type="EC" id="2.7.13.3" evidence="3"/>
<dbReference type="PANTHER" id="PTHR45339:SF5">
    <property type="entry name" value="HISTIDINE KINASE"/>
    <property type="match status" value="1"/>
</dbReference>
<keyword evidence="9" id="KW-0902">Two-component regulatory system</keyword>
<keyword evidence="4" id="KW-0597">Phosphoprotein</keyword>
<dbReference type="SMART" id="SM00387">
    <property type="entry name" value="HATPase_c"/>
    <property type="match status" value="1"/>
</dbReference>
<dbReference type="FunFam" id="3.30.565.10:FF:000010">
    <property type="entry name" value="Sensor histidine kinase RcsC"/>
    <property type="match status" value="1"/>
</dbReference>
<dbReference type="CDD" id="cd16922">
    <property type="entry name" value="HATPase_EvgS-ArcB-TorS-like"/>
    <property type="match status" value="1"/>
</dbReference>
<dbReference type="FunFam" id="1.10.287.130:FF:000038">
    <property type="entry name" value="Sensory transduction histidine kinase"/>
    <property type="match status" value="1"/>
</dbReference>
<feature type="domain" description="Histidine kinase" evidence="14">
    <location>
        <begin position="87"/>
        <end position="307"/>
    </location>
</feature>
<keyword evidence="10" id="KW-0472">Membrane</keyword>
<dbReference type="SMART" id="SM00388">
    <property type="entry name" value="HisKA"/>
    <property type="match status" value="1"/>
</dbReference>
<dbReference type="Proteomes" id="UP000198607">
    <property type="component" value="Unassembled WGS sequence"/>
</dbReference>
<name>A0A1G7Z918_9RHOO</name>
<dbReference type="SUPFAM" id="SSF55874">
    <property type="entry name" value="ATPase domain of HSP90 chaperone/DNA topoisomerase II/histidine kinase"/>
    <property type="match status" value="1"/>
</dbReference>
<keyword evidence="5" id="KW-0808">Transferase</keyword>
<dbReference type="Pfam" id="PF00512">
    <property type="entry name" value="HisKA"/>
    <property type="match status" value="1"/>
</dbReference>
<dbReference type="CDD" id="cd00082">
    <property type="entry name" value="HisKA"/>
    <property type="match status" value="1"/>
</dbReference>
<evidence type="ECO:0000256" key="13">
    <source>
        <dbReference type="ARBA" id="ARBA00070152"/>
    </source>
</evidence>
<evidence type="ECO:0000256" key="11">
    <source>
        <dbReference type="ARBA" id="ARBA00023306"/>
    </source>
</evidence>
<evidence type="ECO:0000256" key="4">
    <source>
        <dbReference type="ARBA" id="ARBA00022553"/>
    </source>
</evidence>
<protein>
    <recommendedName>
        <fullName evidence="13">Virulence sensor protein BvgS</fullName>
        <ecNumber evidence="3">2.7.13.3</ecNumber>
    </recommendedName>
</protein>
<evidence type="ECO:0000256" key="3">
    <source>
        <dbReference type="ARBA" id="ARBA00012438"/>
    </source>
</evidence>
<dbReference type="GO" id="GO:0005524">
    <property type="term" value="F:ATP binding"/>
    <property type="evidence" value="ECO:0007669"/>
    <property type="project" value="UniProtKB-KW"/>
</dbReference>
<evidence type="ECO:0000256" key="2">
    <source>
        <dbReference type="ARBA" id="ARBA00004370"/>
    </source>
</evidence>
<evidence type="ECO:0000256" key="12">
    <source>
        <dbReference type="ARBA" id="ARBA00058004"/>
    </source>
</evidence>
<evidence type="ECO:0000256" key="10">
    <source>
        <dbReference type="ARBA" id="ARBA00023136"/>
    </source>
</evidence>
<dbReference type="InterPro" id="IPR005467">
    <property type="entry name" value="His_kinase_dom"/>
</dbReference>
<evidence type="ECO:0000256" key="6">
    <source>
        <dbReference type="ARBA" id="ARBA00022741"/>
    </source>
</evidence>
<dbReference type="PRINTS" id="PR00344">
    <property type="entry name" value="BCTRLSENSOR"/>
</dbReference>